<dbReference type="EMBL" id="FNBH01000004">
    <property type="protein sequence ID" value="SDG36800.1"/>
    <property type="molecule type" value="Genomic_DNA"/>
</dbReference>
<dbReference type="STRING" id="454006.SAMN05421825_3172"/>
<dbReference type="InterPro" id="IPR050708">
    <property type="entry name" value="T6SS_VgrG/RHS"/>
</dbReference>
<gene>
    <name evidence="1" type="ORF">SAMN05421825_3172</name>
</gene>
<dbReference type="Proteomes" id="UP000199203">
    <property type="component" value="Unassembled WGS sequence"/>
</dbReference>
<name>A0A1G7TQJ6_9FLAO</name>
<proteinExistence type="predicted"/>
<sequence length="553" mass="62073">MRTRALSCAQRASLRCASVKSPLGIDKETCNNTEAQTTYIWDEENRLQAVDTNPSTVEVDGISLYTYDDHGERIVKDVLYQGFITPGPQAPVDHMYSVYPNGLVTMKVYIGTLISSLPTYTKHYYAGTQRISGALGSSEKIGVFNCNWLIIPFGNGGAPINEKDVALQKAQAAVAHGNDILQQLNINGATYGQNGGYTGNCTTDFSGPQENDVFWYHLDHLGSSSFITGKDGEVNQNIEYFPSGETFVENHLNSYNTPYLYNSKELDDETGYYYYGARYYNPRTSLWLGTDALAGYDPIMNSEHYIDGQHNGGVYNSGNLNPYTYCYQNPLVYIDPNGKQVNKIKKYEQQAHNFKSFETNNFRINPNTKTWYFDHTASARNKTIKFMGGVLGFETDSQNTVMAGPVIEKVKNARSVKIAQVELTKLLFKDGKLDKGETQGYWYDIGTIFGKDHKNFARISVMSGIDLMDGNFYDKNTFFQEENVLGSFWASARVSEDGKNIIMTVFDTKTIGSLTDGLLKRDKGSKASKFHSYIWNVPTKDFLIQAYKNSKTK</sequence>
<protein>
    <submittedName>
        <fullName evidence="1">RHS repeat-associated core domain-containing protein</fullName>
    </submittedName>
</protein>
<accession>A0A1G7TQJ6</accession>
<dbReference type="NCBIfam" id="TIGR03696">
    <property type="entry name" value="Rhs_assc_core"/>
    <property type="match status" value="1"/>
</dbReference>
<reference evidence="2" key="1">
    <citation type="submission" date="2016-10" db="EMBL/GenBank/DDBJ databases">
        <authorList>
            <person name="Varghese N."/>
            <person name="Submissions S."/>
        </authorList>
    </citation>
    <scope>NUCLEOTIDE SEQUENCE [LARGE SCALE GENOMIC DNA]</scope>
    <source>
        <strain evidence="2">DSM 19684</strain>
    </source>
</reference>
<organism evidence="1 2">
    <name type="scientific">Epilithonimonas hungarica</name>
    <dbReference type="NCBI Taxonomy" id="454006"/>
    <lineage>
        <taxon>Bacteria</taxon>
        <taxon>Pseudomonadati</taxon>
        <taxon>Bacteroidota</taxon>
        <taxon>Flavobacteriia</taxon>
        <taxon>Flavobacteriales</taxon>
        <taxon>Weeksellaceae</taxon>
        <taxon>Chryseobacterium group</taxon>
        <taxon>Epilithonimonas</taxon>
    </lineage>
</organism>
<evidence type="ECO:0000313" key="1">
    <source>
        <dbReference type="EMBL" id="SDG36800.1"/>
    </source>
</evidence>
<dbReference type="InterPro" id="IPR022385">
    <property type="entry name" value="Rhs_assc_core"/>
</dbReference>
<keyword evidence="2" id="KW-1185">Reference proteome</keyword>
<dbReference type="RefSeq" id="WP_221405595.1">
    <property type="nucleotide sequence ID" value="NZ_FNBH01000004.1"/>
</dbReference>
<evidence type="ECO:0000313" key="2">
    <source>
        <dbReference type="Proteomes" id="UP000199203"/>
    </source>
</evidence>
<dbReference type="PANTHER" id="PTHR32305:SF15">
    <property type="entry name" value="PROTEIN RHSA-RELATED"/>
    <property type="match status" value="1"/>
</dbReference>
<dbReference type="PANTHER" id="PTHR32305">
    <property type="match status" value="1"/>
</dbReference>
<dbReference type="AlphaFoldDB" id="A0A1G7TQJ6"/>
<dbReference type="Gene3D" id="2.180.10.10">
    <property type="entry name" value="RHS repeat-associated core"/>
    <property type="match status" value="1"/>
</dbReference>